<reference evidence="4" key="1">
    <citation type="submission" date="2023-08" db="EMBL/GenBank/DDBJ databases">
        <authorList>
            <person name="Alioto T."/>
            <person name="Alioto T."/>
            <person name="Gomez Garrido J."/>
        </authorList>
    </citation>
    <scope>NUCLEOTIDE SEQUENCE</scope>
</reference>
<organism evidence="4 5">
    <name type="scientific">Xyrichtys novacula</name>
    <name type="common">Pearly razorfish</name>
    <name type="synonym">Hemipteronotus novacula</name>
    <dbReference type="NCBI Taxonomy" id="13765"/>
    <lineage>
        <taxon>Eukaryota</taxon>
        <taxon>Metazoa</taxon>
        <taxon>Chordata</taxon>
        <taxon>Craniata</taxon>
        <taxon>Vertebrata</taxon>
        <taxon>Euteleostomi</taxon>
        <taxon>Actinopterygii</taxon>
        <taxon>Neopterygii</taxon>
        <taxon>Teleostei</taxon>
        <taxon>Neoteleostei</taxon>
        <taxon>Acanthomorphata</taxon>
        <taxon>Eupercaria</taxon>
        <taxon>Labriformes</taxon>
        <taxon>Labridae</taxon>
        <taxon>Xyrichtys</taxon>
    </lineage>
</organism>
<feature type="compositionally biased region" description="Basic and acidic residues" evidence="2">
    <location>
        <begin position="453"/>
        <end position="471"/>
    </location>
</feature>
<gene>
    <name evidence="4" type="ORF">XNOV1_A017350</name>
</gene>
<dbReference type="InterPro" id="IPR050944">
    <property type="entry name" value="FAM83"/>
</dbReference>
<sequence>MSNSQEQSLDENVVFLPVKETSPEFLYCERERHVVERLLSAGPEAFYSSIGPEQSGCFLSSEEVSQITSWAQDYHFNPLQVQRLENGEENGTDVKDFCSTYYPSHSDMPTPDLELGWPEKSPWVPKGSVTVHTSPPAEGEPPVREIIRRHLQKATQVIAIVTDRLTDGAIIGDLHKAASRGVPVYIILNQRSIQENFTLNRLRHPNMQVRVLGGKTFCSRAGRMVVGEMKEKFLLVDLETVIHGSYSLTWTDAHLHRQLITVLQGPVVDSFDREFRILFAASHPVSDTWRVAGTHADVTQKLKDFSHHGFQKQLSWEPEIISPPSPPADSLLDWEAMGVIHRDSNLLDSPFDQHEEQEEIVAMEIPLQNNMLLAKNTPIVDGFTNNGYQFVEKKRISKNTSPVTKHAPDKLTFKEDYFSNAKQPQTDPRSPERMKRVEQDIEKAIAKQLSTETKTKPEDKKKHVDIPKESTHNMVPPSPTKRRERIRKDPILEEESSTDETSSKVENTPSSRKPLILRVPQSESFSSLSDIMKRLKLQESTPVRLRKGTKTAASEMSRSMMDLSTPNADMNHDERGIPCFDPGHTPASSLIRHRSEDLKPLLYRTPKNFVPRERPRSSSYALNMNWRRSLAEMTSEQE</sequence>
<comment type="similarity">
    <text evidence="1">Belongs to the FAM83 family.</text>
</comment>
<protein>
    <submittedName>
        <fullName evidence="4">Uncharacterized protein LOC109980649</fullName>
    </submittedName>
</protein>
<dbReference type="Pfam" id="PF07894">
    <property type="entry name" value="SACK1"/>
    <property type="match status" value="1"/>
</dbReference>
<evidence type="ECO:0000313" key="4">
    <source>
        <dbReference type="EMBL" id="CAJ1050537.1"/>
    </source>
</evidence>
<dbReference type="PANTHER" id="PTHR16181">
    <property type="entry name" value="PROTEIN FAM83A-RELATED"/>
    <property type="match status" value="1"/>
</dbReference>
<dbReference type="Proteomes" id="UP001178508">
    <property type="component" value="Chromosome 2"/>
</dbReference>
<evidence type="ECO:0000313" key="5">
    <source>
        <dbReference type="Proteomes" id="UP001178508"/>
    </source>
</evidence>
<dbReference type="AlphaFoldDB" id="A0AAV1EPL3"/>
<feature type="region of interest" description="Disordered" evidence="2">
    <location>
        <begin position="414"/>
        <end position="514"/>
    </location>
</feature>
<name>A0AAV1EPL3_XYRNO</name>
<feature type="domain" description="Scaffolding anchor of CK1" evidence="3">
    <location>
        <begin position="17"/>
        <end position="284"/>
    </location>
</feature>
<accession>A0AAV1EPL3</accession>
<dbReference type="GO" id="GO:0007165">
    <property type="term" value="P:signal transduction"/>
    <property type="evidence" value="ECO:0007669"/>
    <property type="project" value="TreeGrafter"/>
</dbReference>
<evidence type="ECO:0000259" key="3">
    <source>
        <dbReference type="Pfam" id="PF07894"/>
    </source>
</evidence>
<dbReference type="InterPro" id="IPR012461">
    <property type="entry name" value="SACK1"/>
</dbReference>
<dbReference type="GO" id="GO:0019901">
    <property type="term" value="F:protein kinase binding"/>
    <property type="evidence" value="ECO:0007669"/>
    <property type="project" value="TreeGrafter"/>
</dbReference>
<dbReference type="PANTHER" id="PTHR16181:SF29">
    <property type="entry name" value="PROTEIN FAM83A-RELATED"/>
    <property type="match status" value="1"/>
</dbReference>
<evidence type="ECO:0000256" key="1">
    <source>
        <dbReference type="ARBA" id="ARBA00006937"/>
    </source>
</evidence>
<feature type="compositionally biased region" description="Basic and acidic residues" evidence="2">
    <location>
        <begin position="429"/>
        <end position="445"/>
    </location>
</feature>
<dbReference type="EMBL" id="OY660865">
    <property type="protein sequence ID" value="CAJ1050537.1"/>
    <property type="molecule type" value="Genomic_DNA"/>
</dbReference>
<keyword evidence="5" id="KW-1185">Reference proteome</keyword>
<evidence type="ECO:0000256" key="2">
    <source>
        <dbReference type="SAM" id="MobiDB-lite"/>
    </source>
</evidence>
<dbReference type="Gene3D" id="3.30.870.10">
    <property type="entry name" value="Endonuclease Chain A"/>
    <property type="match status" value="1"/>
</dbReference>
<dbReference type="SUPFAM" id="SSF56024">
    <property type="entry name" value="Phospholipase D/nuclease"/>
    <property type="match status" value="1"/>
</dbReference>
<proteinExistence type="inferred from homology"/>